<accession>A0A4R7J5S7</accession>
<dbReference type="OrthoDB" id="3790359at2"/>
<organism evidence="3 4">
    <name type="scientific">Naumannella halotolerans</name>
    <dbReference type="NCBI Taxonomy" id="993414"/>
    <lineage>
        <taxon>Bacteria</taxon>
        <taxon>Bacillati</taxon>
        <taxon>Actinomycetota</taxon>
        <taxon>Actinomycetes</taxon>
        <taxon>Propionibacteriales</taxon>
        <taxon>Propionibacteriaceae</taxon>
        <taxon>Naumannella</taxon>
    </lineage>
</organism>
<dbReference type="AlphaFoldDB" id="A0A4R7J5S7"/>
<feature type="domain" description="DUF222" evidence="2">
    <location>
        <begin position="50"/>
        <end position="211"/>
    </location>
</feature>
<dbReference type="Pfam" id="PF02720">
    <property type="entry name" value="DUF222"/>
    <property type="match status" value="1"/>
</dbReference>
<dbReference type="EMBL" id="SOAW01000001">
    <property type="protein sequence ID" value="TDT32525.1"/>
    <property type="molecule type" value="Genomic_DNA"/>
</dbReference>
<evidence type="ECO:0000259" key="2">
    <source>
        <dbReference type="Pfam" id="PF02720"/>
    </source>
</evidence>
<reference evidence="3 4" key="1">
    <citation type="submission" date="2019-03" db="EMBL/GenBank/DDBJ databases">
        <title>Genomic Encyclopedia of Archaeal and Bacterial Type Strains, Phase II (KMG-II): from individual species to whole genera.</title>
        <authorList>
            <person name="Goeker M."/>
        </authorList>
    </citation>
    <scope>NUCLEOTIDE SEQUENCE [LARGE SCALE GENOMIC DNA]</scope>
    <source>
        <strain evidence="3 4">DSM 24323</strain>
    </source>
</reference>
<feature type="compositionally biased region" description="Low complexity" evidence="1">
    <location>
        <begin position="245"/>
        <end position="261"/>
    </location>
</feature>
<proteinExistence type="predicted"/>
<evidence type="ECO:0000256" key="1">
    <source>
        <dbReference type="SAM" id="MobiDB-lite"/>
    </source>
</evidence>
<keyword evidence="4" id="KW-1185">Reference proteome</keyword>
<name>A0A4R7J5S7_9ACTN</name>
<evidence type="ECO:0000313" key="3">
    <source>
        <dbReference type="EMBL" id="TDT32525.1"/>
    </source>
</evidence>
<dbReference type="Proteomes" id="UP000295371">
    <property type="component" value="Unassembled WGS sequence"/>
</dbReference>
<dbReference type="RefSeq" id="WP_133753153.1">
    <property type="nucleotide sequence ID" value="NZ_CP171129.1"/>
</dbReference>
<feature type="compositionally biased region" description="Basic residues" evidence="1">
    <location>
        <begin position="298"/>
        <end position="316"/>
    </location>
</feature>
<gene>
    <name evidence="3" type="ORF">CLV29_0104</name>
</gene>
<comment type="caution">
    <text evidence="3">The sequence shown here is derived from an EMBL/GenBank/DDBJ whole genome shotgun (WGS) entry which is preliminary data.</text>
</comment>
<evidence type="ECO:0000313" key="4">
    <source>
        <dbReference type="Proteomes" id="UP000295371"/>
    </source>
</evidence>
<feature type="region of interest" description="Disordered" evidence="1">
    <location>
        <begin position="238"/>
        <end position="316"/>
    </location>
</feature>
<protein>
    <submittedName>
        <fullName evidence="3">Uncharacterized protein DUF222</fullName>
    </submittedName>
</protein>
<dbReference type="InterPro" id="IPR003870">
    <property type="entry name" value="DUF222"/>
</dbReference>
<sequence length="316" mass="33876">MTADHIVAEHAELRAVMLRLRAAQRDQLQAACHWADSHPWLGDLTNPSGVETVSRFAGEGTPEVEPGSVAEFAALLGLSTAGGERLLAEALELRHRLPLLWERVTRLDLSADHARRVAARTMTLSHGAAAWVDRQLVTFAGRVCVSQLERTVEAARRVTGERADSEVFDERHVTIRTGDTRVNAVAEVSAILDAVDGADLEKALQYGAAQQKAWGSAEGLNARRALALGELARRQTPLPAAGGVTPEAASAGTPAPTSASLPPTPGTQPSTPARHSTVVDRSGDAVPVDSGDDMRSPGPHRTHIPNRSRRRCRRRD</sequence>